<keyword evidence="1" id="KW-0540">Nuclease</keyword>
<proteinExistence type="predicted"/>
<organism evidence="1">
    <name type="scientific">Rhodotorula taiwanensis RS1</name>
    <dbReference type="NCBI Taxonomy" id="1246992"/>
    <lineage>
        <taxon>Eukaryota</taxon>
        <taxon>Fungi</taxon>
        <taxon>Dikarya</taxon>
        <taxon>Basidiomycota</taxon>
        <taxon>Pucciniomycotina</taxon>
        <taxon>Microbotryomycetes</taxon>
        <taxon>Sporidiobolales</taxon>
        <taxon>Sporidiobolaceae</taxon>
        <taxon>Rhodotorula</taxon>
    </lineage>
</organism>
<reference evidence="1" key="2">
    <citation type="journal article" date="2013" name="MicrobiologyOpen">
        <title>Complete mitochondrial genome of the aluminum-tolerant fungus Rhodotorula taiwanensis RS1 and comparative analysis of Basidiomycota mitochondrial genomes.</title>
        <authorList>
            <person name="Zhao X.Q."/>
            <person name="Aizawa T."/>
            <person name="Schneider J."/>
            <person name="Wang C."/>
            <person name="Shen R.F."/>
            <person name="Sunairi M."/>
        </authorList>
    </citation>
    <scope>NUCLEOTIDE SEQUENCE</scope>
</reference>
<gene>
    <name evidence="1" type="ORF">RHTARS1M_39</name>
</gene>
<keyword evidence="1" id="KW-0255">Endonuclease</keyword>
<protein>
    <submittedName>
        <fullName evidence="1">GIY-YIG endonuclease</fullName>
        <ecNumber evidence="1">3.1.-.-</ecNumber>
    </submittedName>
</protein>
<dbReference type="AlphaFoldDB" id="R4Z7W2"/>
<name>R4Z7W2_9BASI</name>
<dbReference type="EMBL" id="HF558455">
    <property type="protein sequence ID" value="CCO62248.1"/>
    <property type="molecule type" value="Genomic_DNA"/>
</dbReference>
<geneLocation type="mitochondrion" evidence="1"/>
<accession>R4Z7W2</accession>
<evidence type="ECO:0000313" key="1">
    <source>
        <dbReference type="EMBL" id="CCO62248.1"/>
    </source>
</evidence>
<dbReference type="GO" id="GO:0004519">
    <property type="term" value="F:endonuclease activity"/>
    <property type="evidence" value="ECO:0007669"/>
    <property type="project" value="UniProtKB-KW"/>
</dbReference>
<dbReference type="GO" id="GO:0016787">
    <property type="term" value="F:hydrolase activity"/>
    <property type="evidence" value="ECO:0007669"/>
    <property type="project" value="UniProtKB-KW"/>
</dbReference>
<keyword evidence="1" id="KW-0378">Hydrolase</keyword>
<dbReference type="EC" id="3.1.-.-" evidence="1"/>
<keyword evidence="1" id="KW-0496">Mitochondrion</keyword>
<reference evidence="1" key="1">
    <citation type="submission" date="2012-11" db="EMBL/GenBank/DDBJ databases">
        <authorList>
            <person name="Zhao X."/>
        </authorList>
    </citation>
    <scope>NUCLEOTIDE SEQUENCE</scope>
</reference>
<sequence>MSNVNIYHLYLGYEYITQSLHYDPLIVPLVDTDLEINVNLPAWLFMCLPDFSVLHAQESNLDILRENTTRGGQLVSTLLTSAINSNTTGLDIFLTDTGFKESLKLIELYNAVPANNPLLDHISLMSKSNYVFHTTGNVDLQPWVWRTHTLPVSSLDILYCANDSGVYMFTHPESNHISIGSSLSMKSRNMEHYVSIVRKPKLFMHYWVKENGGLLWSPIVTGPNYLQSFTDAYPLHSLTRGENNLLMACSVYVPRVYEQVLQSHFVPYLNGSENLKPVVFFNYSMNPTELNVHFTEYPMYEIYDAEGTYLKTTSINKLEVMTGRGRNALTRYMNYIPQDPSLHFTEGMLTFPDLDNRTGYLRRVGDPLVHTLPPAKTVVKQPLTLPNVDTSLFAPNLIYVFEEDKETLFNTFTSRRDLFLEMYSSKAHLLDKANYTQSREILRNYVTAHLNNEALNRTDLGYYYFASHAEYGKEYSQDLFVVDTVTGKGEYFESITSCSKASYTAPNKGVRNYINGVTTPSQAYQNQAYIPSAMLIDALPGTIKQVGIEYDFSDKLSTIMDLKSTLRQDYISSVPNYKGRAKSVTIVVVNSITSLATLFTSLHLASESTGCTRQNLNKYLTGQYKPVKFPHLSFVTHNDFISLLPTVSLQPNTPSHLTTGQIKVVQDYVENTRKNYHSL</sequence>